<gene>
    <name evidence="2" type="ORF">BSAL_26980</name>
</gene>
<accession>A0A0S4JK47</accession>
<evidence type="ECO:0000256" key="1">
    <source>
        <dbReference type="SAM" id="MobiDB-lite"/>
    </source>
</evidence>
<organism evidence="2 3">
    <name type="scientific">Bodo saltans</name>
    <name type="common">Flagellated protozoan</name>
    <dbReference type="NCBI Taxonomy" id="75058"/>
    <lineage>
        <taxon>Eukaryota</taxon>
        <taxon>Discoba</taxon>
        <taxon>Euglenozoa</taxon>
        <taxon>Kinetoplastea</taxon>
        <taxon>Metakinetoplastina</taxon>
        <taxon>Eubodonida</taxon>
        <taxon>Bodonidae</taxon>
        <taxon>Bodo</taxon>
    </lineage>
</organism>
<dbReference type="AlphaFoldDB" id="A0A0S4JK47"/>
<sequence>MGPPPVVSGETFGPVPTFTPSTQSVPLRRTYRDALAPPPTSTIFHQHRSDTSLQYHGTLPPPPPPPPSAVEVAYAHRQMVLQQRHVHALALREWYGGVRGRFPAPHVPPPLTHVGNRFMLSPSVMRALSQRPSHTCNLCYEDFLNRSMLYTCDQKHNTCSRCLTEYILKNWQDNRRVSSGELRCCHTGCTSRPLTTQEVVRLVTSKAALEVYIDHTNRQTAAQCYAEAHAIVLKEAPQATAAADTFLQKQLQKSMHAARMCPHCQFGPIDFFGCDDLAQHHGEGRNGSRTKNSCPQCGYFSPVIHSWQRWDGVVRSFEGPVEQWSGEDGNIEYDDDEDEDQEYFDGGHYHAERFYSPMYGGGQW</sequence>
<dbReference type="Gene3D" id="3.30.40.10">
    <property type="entry name" value="Zinc/RING finger domain, C3HC4 (zinc finger)"/>
    <property type="match status" value="1"/>
</dbReference>
<evidence type="ECO:0000313" key="2">
    <source>
        <dbReference type="EMBL" id="CUG90480.1"/>
    </source>
</evidence>
<name>A0A0S4JK47_BODSA</name>
<protein>
    <recommendedName>
        <fullName evidence="4">RING-type domain-containing protein</fullName>
    </recommendedName>
</protein>
<feature type="region of interest" description="Disordered" evidence="1">
    <location>
        <begin position="1"/>
        <end position="24"/>
    </location>
</feature>
<dbReference type="Proteomes" id="UP000051952">
    <property type="component" value="Unassembled WGS sequence"/>
</dbReference>
<dbReference type="SUPFAM" id="SSF57850">
    <property type="entry name" value="RING/U-box"/>
    <property type="match status" value="1"/>
</dbReference>
<reference evidence="3" key="1">
    <citation type="submission" date="2015-09" db="EMBL/GenBank/DDBJ databases">
        <authorList>
            <consortium name="Pathogen Informatics"/>
        </authorList>
    </citation>
    <scope>NUCLEOTIDE SEQUENCE [LARGE SCALE GENOMIC DNA]</scope>
    <source>
        <strain evidence="3">Lake Konstanz</strain>
    </source>
</reference>
<evidence type="ECO:0008006" key="4">
    <source>
        <dbReference type="Google" id="ProtNLM"/>
    </source>
</evidence>
<dbReference type="InterPro" id="IPR013083">
    <property type="entry name" value="Znf_RING/FYVE/PHD"/>
</dbReference>
<proteinExistence type="predicted"/>
<dbReference type="EMBL" id="CYKH01001837">
    <property type="protein sequence ID" value="CUG90480.1"/>
    <property type="molecule type" value="Genomic_DNA"/>
</dbReference>
<keyword evidence="3" id="KW-1185">Reference proteome</keyword>
<dbReference type="VEuPathDB" id="TriTrypDB:BSAL_26980"/>
<evidence type="ECO:0000313" key="3">
    <source>
        <dbReference type="Proteomes" id="UP000051952"/>
    </source>
</evidence>